<evidence type="ECO:0000313" key="1">
    <source>
        <dbReference type="EMBL" id="GAA0155945.1"/>
    </source>
</evidence>
<name>A0AAV3Q012_LITER</name>
<evidence type="ECO:0000313" key="2">
    <source>
        <dbReference type="Proteomes" id="UP001454036"/>
    </source>
</evidence>
<keyword evidence="2" id="KW-1185">Reference proteome</keyword>
<proteinExistence type="predicted"/>
<gene>
    <name evidence="1" type="ORF">LIER_13552</name>
</gene>
<reference evidence="1 2" key="1">
    <citation type="submission" date="2024-01" db="EMBL/GenBank/DDBJ databases">
        <title>The complete chloroplast genome sequence of Lithospermum erythrorhizon: insights into the phylogenetic relationship among Boraginaceae species and the maternal lineages of purple gromwells.</title>
        <authorList>
            <person name="Okada T."/>
            <person name="Watanabe K."/>
        </authorList>
    </citation>
    <scope>NUCLEOTIDE SEQUENCE [LARGE SCALE GENOMIC DNA]</scope>
</reference>
<organism evidence="1 2">
    <name type="scientific">Lithospermum erythrorhizon</name>
    <name type="common">Purple gromwell</name>
    <name type="synonym">Lithospermum officinale var. erythrorhizon</name>
    <dbReference type="NCBI Taxonomy" id="34254"/>
    <lineage>
        <taxon>Eukaryota</taxon>
        <taxon>Viridiplantae</taxon>
        <taxon>Streptophyta</taxon>
        <taxon>Embryophyta</taxon>
        <taxon>Tracheophyta</taxon>
        <taxon>Spermatophyta</taxon>
        <taxon>Magnoliopsida</taxon>
        <taxon>eudicotyledons</taxon>
        <taxon>Gunneridae</taxon>
        <taxon>Pentapetalae</taxon>
        <taxon>asterids</taxon>
        <taxon>lamiids</taxon>
        <taxon>Boraginales</taxon>
        <taxon>Boraginaceae</taxon>
        <taxon>Boraginoideae</taxon>
        <taxon>Lithospermeae</taxon>
        <taxon>Lithospermum</taxon>
    </lineage>
</organism>
<dbReference type="AlphaFoldDB" id="A0AAV3Q012"/>
<protein>
    <submittedName>
        <fullName evidence="1">Uncharacterized protein</fullName>
    </submittedName>
</protein>
<sequence length="134" mass="16118">MESKGRSIFCKYRGQRCVKKVPRTIDNLGRIFWAFPSEWGRHGWMEWDDYTPSLQAREKYLDKDRAMNLGRRLDTVEEELHLIKIQNKNLVQENWSLKGELDKERMLTKCLTKCLRDFYHLKYCSVVLVCWGLK</sequence>
<accession>A0AAV3Q012</accession>
<comment type="caution">
    <text evidence="1">The sequence shown here is derived from an EMBL/GenBank/DDBJ whole genome shotgun (WGS) entry which is preliminary data.</text>
</comment>
<dbReference type="Proteomes" id="UP001454036">
    <property type="component" value="Unassembled WGS sequence"/>
</dbReference>
<dbReference type="EMBL" id="BAABME010002754">
    <property type="protein sequence ID" value="GAA0155945.1"/>
    <property type="molecule type" value="Genomic_DNA"/>
</dbReference>